<evidence type="ECO:0000313" key="3">
    <source>
        <dbReference type="Proteomes" id="UP001381693"/>
    </source>
</evidence>
<dbReference type="EMBL" id="JAXCGZ010009606">
    <property type="protein sequence ID" value="KAK7076601.1"/>
    <property type="molecule type" value="Genomic_DNA"/>
</dbReference>
<reference evidence="2 3" key="1">
    <citation type="submission" date="2023-11" db="EMBL/GenBank/DDBJ databases">
        <title>Halocaridina rubra genome assembly.</title>
        <authorList>
            <person name="Smith C."/>
        </authorList>
    </citation>
    <scope>NUCLEOTIDE SEQUENCE [LARGE SCALE GENOMIC DNA]</scope>
    <source>
        <strain evidence="2">EP-1</strain>
        <tissue evidence="2">Whole</tissue>
    </source>
</reference>
<keyword evidence="3" id="KW-1185">Reference proteome</keyword>
<organism evidence="2 3">
    <name type="scientific">Halocaridina rubra</name>
    <name type="common">Hawaiian red shrimp</name>
    <dbReference type="NCBI Taxonomy" id="373956"/>
    <lineage>
        <taxon>Eukaryota</taxon>
        <taxon>Metazoa</taxon>
        <taxon>Ecdysozoa</taxon>
        <taxon>Arthropoda</taxon>
        <taxon>Crustacea</taxon>
        <taxon>Multicrustacea</taxon>
        <taxon>Malacostraca</taxon>
        <taxon>Eumalacostraca</taxon>
        <taxon>Eucarida</taxon>
        <taxon>Decapoda</taxon>
        <taxon>Pleocyemata</taxon>
        <taxon>Caridea</taxon>
        <taxon>Atyoidea</taxon>
        <taxon>Atyidae</taxon>
        <taxon>Halocaridina</taxon>
    </lineage>
</organism>
<gene>
    <name evidence="2" type="ORF">SK128_012560</name>
</gene>
<name>A0AAN8X5I1_HALRR</name>
<dbReference type="AlphaFoldDB" id="A0AAN8X5I1"/>
<keyword evidence="1" id="KW-0472">Membrane</keyword>
<proteinExistence type="predicted"/>
<keyword evidence="1" id="KW-1133">Transmembrane helix</keyword>
<accession>A0AAN8X5I1</accession>
<sequence length="165" mass="18756">MFCIEAQEWKYLEVLLHGVKSLISPTRVGLSTTSGCATLRTKRTTTTEKNFVTDSNMTAVRGDILLWFLHLIVYSLLTLSFGLGLHKLLARQRKNAVIDLIPGFKAWPILGNSPDFAVDPREFFRRCMGYIYTSGEFHSPVVRFWAGRMTPVVDLYKSTAQLRSH</sequence>
<comment type="caution">
    <text evidence="2">The sequence shown here is derived from an EMBL/GenBank/DDBJ whole genome shotgun (WGS) entry which is preliminary data.</text>
</comment>
<dbReference type="Proteomes" id="UP001381693">
    <property type="component" value="Unassembled WGS sequence"/>
</dbReference>
<evidence type="ECO:0000256" key="1">
    <source>
        <dbReference type="SAM" id="Phobius"/>
    </source>
</evidence>
<evidence type="ECO:0000313" key="2">
    <source>
        <dbReference type="EMBL" id="KAK7076601.1"/>
    </source>
</evidence>
<feature type="transmembrane region" description="Helical" evidence="1">
    <location>
        <begin position="64"/>
        <end position="85"/>
    </location>
</feature>
<protein>
    <submittedName>
        <fullName evidence="2">Uncharacterized protein</fullName>
    </submittedName>
</protein>
<keyword evidence="1" id="KW-0812">Transmembrane</keyword>